<dbReference type="AlphaFoldDB" id="A0A5Y6EMC8"/>
<gene>
    <name evidence="1" type="ORF">FSC90_02760</name>
</gene>
<sequence>MDERDIEIAKLIVGETEIQVEVPKNVYDLVSLYSDSSEVISMYSTYGSYIESMLRAMLPDNIKPSTSKQVRFVRSIADTLNLEVSNEVLRNSTAASQFINDNIAAFENKKNEEKAERLNKPEYIKARVKKVILFYASKTRSYHKYIKAGRLKDNGLSINEIAERMEVQPKTVESYLRKHTEIESYEAEDDRLRYMIASMIYENEGYANEVVDAITNVVMENKLHLEDWFPLKK</sequence>
<accession>A0A5Y6EMC8</accession>
<organism evidence="1">
    <name type="scientific">Salmonella enterica</name>
    <name type="common">Salmonella choleraesuis</name>
    <dbReference type="NCBI Taxonomy" id="28901"/>
    <lineage>
        <taxon>Bacteria</taxon>
        <taxon>Pseudomonadati</taxon>
        <taxon>Pseudomonadota</taxon>
        <taxon>Gammaproteobacteria</taxon>
        <taxon>Enterobacterales</taxon>
        <taxon>Enterobacteriaceae</taxon>
        <taxon>Salmonella</taxon>
    </lineage>
</organism>
<proteinExistence type="predicted"/>
<name>A0A5Y6EMC8_SALER</name>
<evidence type="ECO:0000313" key="1">
    <source>
        <dbReference type="EMBL" id="ECK6658747.1"/>
    </source>
</evidence>
<reference evidence="1" key="1">
    <citation type="submission" date="2019-08" db="EMBL/GenBank/DDBJ databases">
        <authorList>
            <consortium name="PulseNet: The National Subtyping Network for Foodborne Disease Surveillance"/>
            <person name="Tarr C.L."/>
            <person name="Trees E."/>
            <person name="Katz L.S."/>
            <person name="Carleton-Romer H.A."/>
            <person name="Stroika S."/>
            <person name="Kucerova Z."/>
            <person name="Roache K.F."/>
            <person name="Sabol A.L."/>
            <person name="Besser J."/>
            <person name="Gerner-Smidt P."/>
        </authorList>
    </citation>
    <scope>NUCLEOTIDE SEQUENCE</scope>
    <source>
        <strain evidence="1">PNUSAS086686</strain>
    </source>
</reference>
<dbReference type="EMBL" id="AAJCRC010000004">
    <property type="protein sequence ID" value="ECK6658747.1"/>
    <property type="molecule type" value="Genomic_DNA"/>
</dbReference>
<protein>
    <submittedName>
        <fullName evidence="1">Uncharacterized protein</fullName>
    </submittedName>
</protein>
<comment type="caution">
    <text evidence="1">The sequence shown here is derived from an EMBL/GenBank/DDBJ whole genome shotgun (WGS) entry which is preliminary data.</text>
</comment>